<dbReference type="AlphaFoldDB" id="A0A7W9GWP8"/>
<feature type="region of interest" description="Disordered" evidence="6">
    <location>
        <begin position="349"/>
        <end position="449"/>
    </location>
</feature>
<organism evidence="9 10">
    <name type="scientific">Jiangella mangrovi</name>
    <dbReference type="NCBI Taxonomy" id="1524084"/>
    <lineage>
        <taxon>Bacteria</taxon>
        <taxon>Bacillati</taxon>
        <taxon>Actinomycetota</taxon>
        <taxon>Actinomycetes</taxon>
        <taxon>Jiangellales</taxon>
        <taxon>Jiangellaceae</taxon>
        <taxon>Jiangella</taxon>
    </lineage>
</organism>
<dbReference type="PANTHER" id="PTHR43327">
    <property type="entry name" value="STOMATIN-LIKE PROTEIN 2, MITOCHONDRIAL"/>
    <property type="match status" value="1"/>
</dbReference>
<evidence type="ECO:0000256" key="4">
    <source>
        <dbReference type="ARBA" id="ARBA00022989"/>
    </source>
</evidence>
<proteinExistence type="inferred from homology"/>
<evidence type="ECO:0000313" key="9">
    <source>
        <dbReference type="EMBL" id="MBB5791377.1"/>
    </source>
</evidence>
<protein>
    <submittedName>
        <fullName evidence="9">Regulator of protease activity HflC (Stomatin/prohibitin superfamily)</fullName>
    </submittedName>
</protein>
<dbReference type="Pfam" id="PF01145">
    <property type="entry name" value="Band_7"/>
    <property type="match status" value="1"/>
</dbReference>
<dbReference type="GO" id="GO:0098552">
    <property type="term" value="C:side of membrane"/>
    <property type="evidence" value="ECO:0007669"/>
    <property type="project" value="UniProtKB-ARBA"/>
</dbReference>
<evidence type="ECO:0000313" key="10">
    <source>
        <dbReference type="Proteomes" id="UP000542813"/>
    </source>
</evidence>
<evidence type="ECO:0000256" key="7">
    <source>
        <dbReference type="SAM" id="Phobius"/>
    </source>
</evidence>
<keyword evidence="4 7" id="KW-1133">Transmembrane helix</keyword>
<comment type="subcellular location">
    <subcellularLocation>
        <location evidence="1">Membrane</location>
        <topology evidence="1">Single-pass membrane protein</topology>
    </subcellularLocation>
</comment>
<dbReference type="FunFam" id="3.30.479.30:FF:000004">
    <property type="entry name" value="Putative membrane protease family, stomatin"/>
    <property type="match status" value="1"/>
</dbReference>
<keyword evidence="3 7" id="KW-0812">Transmembrane</keyword>
<dbReference type="PROSITE" id="PS01270">
    <property type="entry name" value="BAND_7"/>
    <property type="match status" value="1"/>
</dbReference>
<evidence type="ECO:0000256" key="6">
    <source>
        <dbReference type="SAM" id="MobiDB-lite"/>
    </source>
</evidence>
<keyword evidence="10" id="KW-1185">Reference proteome</keyword>
<dbReference type="GO" id="GO:0005886">
    <property type="term" value="C:plasma membrane"/>
    <property type="evidence" value="ECO:0007669"/>
    <property type="project" value="UniProtKB-ARBA"/>
</dbReference>
<dbReference type="GO" id="GO:0008233">
    <property type="term" value="F:peptidase activity"/>
    <property type="evidence" value="ECO:0007669"/>
    <property type="project" value="UniProtKB-KW"/>
</dbReference>
<dbReference type="InterPro" id="IPR001107">
    <property type="entry name" value="Band_7"/>
</dbReference>
<dbReference type="Proteomes" id="UP000542813">
    <property type="component" value="Unassembled WGS sequence"/>
</dbReference>
<evidence type="ECO:0000256" key="5">
    <source>
        <dbReference type="ARBA" id="ARBA00023136"/>
    </source>
</evidence>
<evidence type="ECO:0000256" key="2">
    <source>
        <dbReference type="ARBA" id="ARBA00008164"/>
    </source>
</evidence>
<keyword evidence="5 7" id="KW-0472">Membrane</keyword>
<dbReference type="InterPro" id="IPR001972">
    <property type="entry name" value="Stomatin_HflK_fam"/>
</dbReference>
<feature type="compositionally biased region" description="Acidic residues" evidence="6">
    <location>
        <begin position="388"/>
        <end position="402"/>
    </location>
</feature>
<sequence length="449" mass="47432">MEAGQIFVLLVVILLAIFVLVTLAKSVRIVPQARAGIVERLGRYQRTLDPGLTVVVPFIDRVLPLLDLREQVVSFPPQPVITQDNLVVSIDTVIYYQVNDPKAATYEIANYIQGIEQLTVTTLRNVIGGMDLERTLTSREEINNALRGVLDDATGKWGIRVNRVELKAIDPPPSIQDSMEKQMRADRDKRAAILNAEGVRQSQILTAEGQKQSAILTAEGDKQSTVLRAEAEKQAQILRADGEAKAIGAVFDAIHRGNPDQKLLAYQYLQMMPEIAKGDANKVWIVPSEFGKALEGLGDAVGRFGSGFAPGAIPADDTAAEEIEAAAQEAAAEGEAAAAAAQEEVRRALQAAQVASDPTTPLPSGINTGEPGSAEDAPADGADATAPADEDDATAADDEADATGEIPVTGTHDRPGTGNGPAIGRDLTQDEPPSTPPNHPPAPPAPPAG</sequence>
<name>A0A7W9GWP8_9ACTN</name>
<dbReference type="InterPro" id="IPR050710">
    <property type="entry name" value="Band7/mec-2_domain"/>
</dbReference>
<dbReference type="PANTHER" id="PTHR43327:SF10">
    <property type="entry name" value="STOMATIN-LIKE PROTEIN 2, MITOCHONDRIAL"/>
    <property type="match status" value="1"/>
</dbReference>
<feature type="domain" description="Band 7" evidence="8">
    <location>
        <begin position="25"/>
        <end position="183"/>
    </location>
</feature>
<feature type="compositionally biased region" description="Pro residues" evidence="6">
    <location>
        <begin position="433"/>
        <end position="449"/>
    </location>
</feature>
<evidence type="ECO:0000256" key="1">
    <source>
        <dbReference type="ARBA" id="ARBA00004167"/>
    </source>
</evidence>
<gene>
    <name evidence="9" type="ORF">HD601_005952</name>
</gene>
<feature type="compositionally biased region" description="Low complexity" evidence="6">
    <location>
        <begin position="374"/>
        <end position="387"/>
    </location>
</feature>
<evidence type="ECO:0000256" key="3">
    <source>
        <dbReference type="ARBA" id="ARBA00022692"/>
    </source>
</evidence>
<dbReference type="InterPro" id="IPR018080">
    <property type="entry name" value="Band_7/stomatin-like_CS"/>
</dbReference>
<dbReference type="CDD" id="cd08829">
    <property type="entry name" value="SPFH_paraslipin"/>
    <property type="match status" value="1"/>
</dbReference>
<dbReference type="Gene3D" id="3.30.479.30">
    <property type="entry name" value="Band 7 domain"/>
    <property type="match status" value="1"/>
</dbReference>
<dbReference type="SUPFAM" id="SSF117892">
    <property type="entry name" value="Band 7/SPFH domain"/>
    <property type="match status" value="1"/>
</dbReference>
<dbReference type="SMART" id="SM00244">
    <property type="entry name" value="PHB"/>
    <property type="match status" value="1"/>
</dbReference>
<dbReference type="EMBL" id="JACHMM010000001">
    <property type="protein sequence ID" value="MBB5791377.1"/>
    <property type="molecule type" value="Genomic_DNA"/>
</dbReference>
<comment type="similarity">
    <text evidence="2">Belongs to the band 7/mec-2 family.</text>
</comment>
<dbReference type="InterPro" id="IPR036013">
    <property type="entry name" value="Band_7/SPFH_dom_sf"/>
</dbReference>
<feature type="transmembrane region" description="Helical" evidence="7">
    <location>
        <begin position="6"/>
        <end position="24"/>
    </location>
</feature>
<dbReference type="GO" id="GO:0006508">
    <property type="term" value="P:proteolysis"/>
    <property type="evidence" value="ECO:0007669"/>
    <property type="project" value="UniProtKB-KW"/>
</dbReference>
<accession>A0A7W9GWP8</accession>
<evidence type="ECO:0000259" key="8">
    <source>
        <dbReference type="SMART" id="SM00244"/>
    </source>
</evidence>
<keyword evidence="9" id="KW-0645">Protease</keyword>
<comment type="caution">
    <text evidence="9">The sequence shown here is derived from an EMBL/GenBank/DDBJ whole genome shotgun (WGS) entry which is preliminary data.</text>
</comment>
<keyword evidence="9" id="KW-0378">Hydrolase</keyword>
<reference evidence="9 10" key="1">
    <citation type="submission" date="2020-08" db="EMBL/GenBank/DDBJ databases">
        <title>Sequencing the genomes of 1000 actinobacteria strains.</title>
        <authorList>
            <person name="Klenk H.-P."/>
        </authorList>
    </citation>
    <scope>NUCLEOTIDE SEQUENCE [LARGE SCALE GENOMIC DNA]</scope>
    <source>
        <strain evidence="9 10">DSM 102122</strain>
    </source>
</reference>
<dbReference type="PRINTS" id="PR00721">
    <property type="entry name" value="STOMATIN"/>
</dbReference>